<gene>
    <name evidence="1" type="ORF">TWF481_007436</name>
</gene>
<evidence type="ECO:0000313" key="2">
    <source>
        <dbReference type="Proteomes" id="UP001370758"/>
    </source>
</evidence>
<accession>A0AAV9WDC2</accession>
<name>A0AAV9WDC2_9PEZI</name>
<evidence type="ECO:0000313" key="1">
    <source>
        <dbReference type="EMBL" id="KAK6505541.1"/>
    </source>
</evidence>
<dbReference type="Proteomes" id="UP001370758">
    <property type="component" value="Unassembled WGS sequence"/>
</dbReference>
<proteinExistence type="predicted"/>
<reference evidence="1 2" key="1">
    <citation type="submission" date="2023-08" db="EMBL/GenBank/DDBJ databases">
        <authorList>
            <person name="Palmer J.M."/>
        </authorList>
    </citation>
    <scope>NUCLEOTIDE SEQUENCE [LARGE SCALE GENOMIC DNA]</scope>
    <source>
        <strain evidence="1 2">TWF481</strain>
    </source>
</reference>
<evidence type="ECO:0008006" key="3">
    <source>
        <dbReference type="Google" id="ProtNLM"/>
    </source>
</evidence>
<organism evidence="1 2">
    <name type="scientific">Arthrobotrys musiformis</name>
    <dbReference type="NCBI Taxonomy" id="47236"/>
    <lineage>
        <taxon>Eukaryota</taxon>
        <taxon>Fungi</taxon>
        <taxon>Dikarya</taxon>
        <taxon>Ascomycota</taxon>
        <taxon>Pezizomycotina</taxon>
        <taxon>Orbiliomycetes</taxon>
        <taxon>Orbiliales</taxon>
        <taxon>Orbiliaceae</taxon>
        <taxon>Arthrobotrys</taxon>
    </lineage>
</organism>
<comment type="caution">
    <text evidence="1">The sequence shown here is derived from an EMBL/GenBank/DDBJ whole genome shotgun (WGS) entry which is preliminary data.</text>
</comment>
<sequence>MFKPASHYPLPSYDHKMALHAHTLTYTPKTFLLTSDNYLEWSIYMERCIERFLWKPMLYTPYDASSFSDSALAARHLLRRNECSTFILENIDTKYWFLFNPRERDPCVLWKDIRNVWLPKDSATVEKWGNRARNLRKSDGSKVLDYIAEARMYWENYKAAGGKEIKEKQMVEYVLAGILRKTFEREVSTMEDSSETEITLNHVLGRLLMVEADVRTEELARANRNGRLNGRWYC</sequence>
<protein>
    <recommendedName>
        <fullName evidence="3">Retrotransposon Copia-like N-terminal domain-containing protein</fullName>
    </recommendedName>
</protein>
<dbReference type="EMBL" id="JAVHJL010000004">
    <property type="protein sequence ID" value="KAK6505541.1"/>
    <property type="molecule type" value="Genomic_DNA"/>
</dbReference>
<keyword evidence="2" id="KW-1185">Reference proteome</keyword>
<dbReference type="AlphaFoldDB" id="A0AAV9WDC2"/>